<keyword evidence="1" id="KW-0175">Coiled coil</keyword>
<feature type="region of interest" description="Disordered" evidence="2">
    <location>
        <begin position="40"/>
        <end position="88"/>
    </location>
</feature>
<dbReference type="Pfam" id="PF13511">
    <property type="entry name" value="DUF4124"/>
    <property type="match status" value="1"/>
</dbReference>
<feature type="coiled-coil region" evidence="1">
    <location>
        <begin position="140"/>
        <end position="174"/>
    </location>
</feature>
<feature type="domain" description="DUF4124" evidence="3">
    <location>
        <begin position="16"/>
        <end position="64"/>
    </location>
</feature>
<evidence type="ECO:0000259" key="3">
    <source>
        <dbReference type="Pfam" id="PF13511"/>
    </source>
</evidence>
<evidence type="ECO:0000256" key="2">
    <source>
        <dbReference type="SAM" id="MobiDB-lite"/>
    </source>
</evidence>
<evidence type="ECO:0000313" key="5">
    <source>
        <dbReference type="Proteomes" id="UP000427906"/>
    </source>
</evidence>
<dbReference type="AlphaFoldDB" id="A0A5K7YFZ1"/>
<sequence length="177" mass="20210">MWKWTRNLLLAGVVVWLATPVFGEYYRYTDQNGVLRFTDDLSGVPPDQRPRVETYESTQSHPLPGETAGNRKKIDTSGSVAPPENTARSFAGTWQEEISLKKEELDRMQTVLNKDYTALQNERTRLQAAAPKKGATSEETEAYRQKVAALNVKIVQYEEQLSEYTKKVESFNAQYQK</sequence>
<gene>
    <name evidence="4" type="ORF">DSCA_14230</name>
</gene>
<proteinExistence type="predicted"/>
<keyword evidence="5" id="KW-1185">Reference proteome</keyword>
<dbReference type="InterPro" id="IPR025392">
    <property type="entry name" value="DUF4124"/>
</dbReference>
<dbReference type="KEGG" id="dalk:DSCA_14230"/>
<evidence type="ECO:0000256" key="1">
    <source>
        <dbReference type="SAM" id="Coils"/>
    </source>
</evidence>
<dbReference type="RefSeq" id="WP_155315749.1">
    <property type="nucleotide sequence ID" value="NZ_AP021874.1"/>
</dbReference>
<name>A0A5K7YFZ1_9BACT</name>
<dbReference type="Proteomes" id="UP000427906">
    <property type="component" value="Chromosome"/>
</dbReference>
<organism evidence="4 5">
    <name type="scientific">Desulfosarcina alkanivorans</name>
    <dbReference type="NCBI Taxonomy" id="571177"/>
    <lineage>
        <taxon>Bacteria</taxon>
        <taxon>Pseudomonadati</taxon>
        <taxon>Thermodesulfobacteriota</taxon>
        <taxon>Desulfobacteria</taxon>
        <taxon>Desulfobacterales</taxon>
        <taxon>Desulfosarcinaceae</taxon>
        <taxon>Desulfosarcina</taxon>
    </lineage>
</organism>
<accession>A0A5K7YFZ1</accession>
<protein>
    <recommendedName>
        <fullName evidence="3">DUF4124 domain-containing protein</fullName>
    </recommendedName>
</protein>
<evidence type="ECO:0000313" key="4">
    <source>
        <dbReference type="EMBL" id="BBO67493.1"/>
    </source>
</evidence>
<dbReference type="OrthoDB" id="5423056at2"/>
<reference evidence="4 5" key="1">
    <citation type="submission" date="2019-11" db="EMBL/GenBank/DDBJ databases">
        <title>Comparative genomics of hydrocarbon-degrading Desulfosarcina strains.</title>
        <authorList>
            <person name="Watanabe M."/>
            <person name="Kojima H."/>
            <person name="Fukui M."/>
        </authorList>
    </citation>
    <scope>NUCLEOTIDE SEQUENCE [LARGE SCALE GENOMIC DNA]</scope>
    <source>
        <strain evidence="4 5">PL12</strain>
    </source>
</reference>
<dbReference type="EMBL" id="AP021874">
    <property type="protein sequence ID" value="BBO67493.1"/>
    <property type="molecule type" value="Genomic_DNA"/>
</dbReference>